<feature type="transmembrane region" description="Helical" evidence="1">
    <location>
        <begin position="12"/>
        <end position="37"/>
    </location>
</feature>
<dbReference type="AlphaFoldDB" id="A0A9X2ME21"/>
<proteinExistence type="predicted"/>
<protein>
    <submittedName>
        <fullName evidence="2">ABC transporter permease</fullName>
    </submittedName>
</protein>
<reference evidence="2" key="1">
    <citation type="submission" date="2022-07" db="EMBL/GenBank/DDBJ databases">
        <title>Enhanced cultured diversity of the mouse gut microbiota enables custom-made synthetic communities.</title>
        <authorList>
            <person name="Afrizal A."/>
        </authorList>
    </citation>
    <scope>NUCLEOTIDE SEQUENCE</scope>
    <source>
        <strain evidence="2">DSM 29186</strain>
    </source>
</reference>
<dbReference type="Pfam" id="PF12730">
    <property type="entry name" value="ABC2_membrane_4"/>
    <property type="match status" value="1"/>
</dbReference>
<evidence type="ECO:0000313" key="2">
    <source>
        <dbReference type="EMBL" id="MCR1824142.1"/>
    </source>
</evidence>
<dbReference type="RefSeq" id="WP_074429743.1">
    <property type="nucleotide sequence ID" value="NZ_JANKBY010000252.1"/>
</dbReference>
<keyword evidence="3" id="KW-1185">Reference proteome</keyword>
<evidence type="ECO:0000256" key="1">
    <source>
        <dbReference type="SAM" id="Phobius"/>
    </source>
</evidence>
<dbReference type="Proteomes" id="UP001140817">
    <property type="component" value="Unassembled WGS sequence"/>
</dbReference>
<feature type="transmembrane region" description="Helical" evidence="1">
    <location>
        <begin position="239"/>
        <end position="264"/>
    </location>
</feature>
<feature type="transmembrane region" description="Helical" evidence="1">
    <location>
        <begin position="160"/>
        <end position="183"/>
    </location>
</feature>
<keyword evidence="1" id="KW-0472">Membrane</keyword>
<gene>
    <name evidence="2" type="ORF">NSA58_15245</name>
</gene>
<sequence length="271" mass="29789">MLGKLMKYEFKACGRVFFPLYIGILFLAIANGVSIGSSLKDEGGAMMDPNALNTQSILTLVLVALFVALFVITIVLTIQRFKKNLLDDEGYLMFTLPVKSSSLILSKFLVALIYAIISGIVAILSFTIIGLIGGNISLKELIELFNVLSLQNIFVEGSEFIVYIILSMLVSYSIFVLTIYLALSVGQLPQLSKHRVAAGVILFFIINLIVSNIQHFVRSNLLGGVTEIELTNNVVVSSYAYLSVDLLISIVIGVVLFLLTNWILNKKLNLE</sequence>
<keyword evidence="1" id="KW-1133">Transmembrane helix</keyword>
<comment type="caution">
    <text evidence="2">The sequence shown here is derived from an EMBL/GenBank/DDBJ whole genome shotgun (WGS) entry which is preliminary data.</text>
</comment>
<feature type="transmembrane region" description="Helical" evidence="1">
    <location>
        <begin position="108"/>
        <end position="132"/>
    </location>
</feature>
<keyword evidence="1" id="KW-0812">Transmembrane</keyword>
<feature type="transmembrane region" description="Helical" evidence="1">
    <location>
        <begin position="57"/>
        <end position="78"/>
    </location>
</feature>
<accession>A0A9X2ME21</accession>
<feature type="transmembrane region" description="Helical" evidence="1">
    <location>
        <begin position="195"/>
        <end position="217"/>
    </location>
</feature>
<organism evidence="2 3">
    <name type="scientific">Terrisporobacter muris</name>
    <dbReference type="NCBI Taxonomy" id="2963284"/>
    <lineage>
        <taxon>Bacteria</taxon>
        <taxon>Bacillati</taxon>
        <taxon>Bacillota</taxon>
        <taxon>Clostridia</taxon>
        <taxon>Peptostreptococcales</taxon>
        <taxon>Peptostreptococcaceae</taxon>
        <taxon>Terrisporobacter</taxon>
    </lineage>
</organism>
<dbReference type="EMBL" id="JANKBY010000252">
    <property type="protein sequence ID" value="MCR1824142.1"/>
    <property type="molecule type" value="Genomic_DNA"/>
</dbReference>
<name>A0A9X2ME21_9FIRM</name>
<evidence type="ECO:0000313" key="3">
    <source>
        <dbReference type="Proteomes" id="UP001140817"/>
    </source>
</evidence>